<comment type="catalytic activity">
    <reaction evidence="1">
        <text>Exonucleolytic cleavage in the 3'- to 5'-direction to yield nucleoside 5'-phosphates.</text>
        <dbReference type="EC" id="3.1.11.2"/>
    </reaction>
</comment>
<keyword evidence="7 10" id="KW-0460">Magnesium</keyword>
<keyword evidence="4 12" id="KW-0863">Zinc-finger</keyword>
<dbReference type="GO" id="GO:0003906">
    <property type="term" value="F:DNA-(apurinic or apyrimidinic site) endonuclease activity"/>
    <property type="evidence" value="ECO:0007669"/>
    <property type="project" value="TreeGrafter"/>
</dbReference>
<keyword evidence="13" id="KW-0234">DNA repair</keyword>
<dbReference type="GeneID" id="113793277"/>
<evidence type="ECO:0000256" key="10">
    <source>
        <dbReference type="PIRSR" id="PIRSR604808-2"/>
    </source>
</evidence>
<evidence type="ECO:0000256" key="5">
    <source>
        <dbReference type="ARBA" id="ARBA00022801"/>
    </source>
</evidence>
<comment type="similarity">
    <text evidence="2 13">Belongs to the DNA repair enzymes AP/ExoA family.</text>
</comment>
<dbReference type="InterPro" id="IPR010666">
    <property type="entry name" value="Znf_GRF"/>
</dbReference>
<protein>
    <recommendedName>
        <fullName evidence="13">DNA-(apurinic or apyrimidinic site) endonuclease</fullName>
        <ecNumber evidence="13">3.1.-.-</ecNumber>
    </recommendedName>
</protein>
<dbReference type="PROSITE" id="PS00726">
    <property type="entry name" value="AP_NUCLEASE_F1_1"/>
    <property type="match status" value="1"/>
</dbReference>
<dbReference type="Pfam" id="PF03372">
    <property type="entry name" value="Exo_endo_phos"/>
    <property type="match status" value="2"/>
</dbReference>
<dbReference type="KEGG" id="dpte:113793277"/>
<evidence type="ECO:0000256" key="9">
    <source>
        <dbReference type="PIRSR" id="PIRSR604808-1"/>
    </source>
</evidence>
<dbReference type="PROSITE" id="PS51999">
    <property type="entry name" value="ZF_GRF"/>
    <property type="match status" value="1"/>
</dbReference>
<dbReference type="InParanoid" id="A0A6P6Y1X3"/>
<dbReference type="RefSeq" id="XP_027199091.1">
    <property type="nucleotide sequence ID" value="XM_027343290.1"/>
</dbReference>
<dbReference type="InterPro" id="IPR020847">
    <property type="entry name" value="AP_endonuclease_F1_BS"/>
</dbReference>
<keyword evidence="6" id="KW-0862">Zinc</keyword>
<dbReference type="GO" id="GO:0008081">
    <property type="term" value="F:phosphoric diester hydrolase activity"/>
    <property type="evidence" value="ECO:0007669"/>
    <property type="project" value="TreeGrafter"/>
</dbReference>
<dbReference type="GO" id="GO:0008311">
    <property type="term" value="F:double-stranded DNA 3'-5' DNA exonuclease activity"/>
    <property type="evidence" value="ECO:0007669"/>
    <property type="project" value="UniProtKB-EC"/>
</dbReference>
<keyword evidence="13" id="KW-0227">DNA damage</keyword>
<feature type="binding site" evidence="10">
    <location>
        <position position="227"/>
    </location>
    <ligand>
        <name>Mg(2+)</name>
        <dbReference type="ChEBI" id="CHEBI:18420"/>
        <label>1</label>
    </ligand>
</feature>
<evidence type="ECO:0000313" key="15">
    <source>
        <dbReference type="Proteomes" id="UP000515146"/>
    </source>
</evidence>
<keyword evidence="10" id="KW-0464">Manganese</keyword>
<sequence>MMGFKIVTWNINGLRSFGGSQQFRSAIFEQFDSQADIVCLQETKLSRSSLTEWMAFVPGYTSYFSFPSSEANHLTRHSGYSGVATFVRENSNCRPYAAEVTFINDVSEIFANDLFDHLEEDSLFEKRWSGKFKWNVDDDHISWRQVDREGRCIVTKHSIQIDETDASHNHCKEWLYVFNLYCPRNDSSRPDRELFQLKFYHLVERRIKALFEDSQSCNYIIVVGDFNTAHRPIDVYNDDEFCYLGSNSRIWLQELLDQDRLVDAFRHINGDVNGAFTCWNTQIGGRHTNYGSRIDYILVDRRLCQYMLNCHHLTNVGGSDHCPVMVQFDDRIRFICPDHQYYSKHCTKQWPEFDPIKQPGSIRRFLISNRSKENQNNDQSGSSSHNQSIIDKLKTKQLQQTKISSFLTGVKQIRSQQQQPLATQTIAIDSTTVTNAPTDQSEKWRQLLEAKSKTEHIPLCTGHGLPCVRRKVRKSGTNFGREFYQCSKPSLKPDGHPETRCNFFRWIK</sequence>
<feature type="active site" description="Proton acceptor" evidence="9">
    <location>
        <position position="321"/>
    </location>
</feature>
<feature type="binding site" evidence="10">
    <location>
        <position position="10"/>
    </location>
    <ligand>
        <name>Mg(2+)</name>
        <dbReference type="ChEBI" id="CHEBI:18420"/>
        <label>1</label>
    </ligand>
</feature>
<evidence type="ECO:0000256" key="6">
    <source>
        <dbReference type="ARBA" id="ARBA00022833"/>
    </source>
</evidence>
<name>A0A6P6Y1X3_DERPT</name>
<dbReference type="InterPro" id="IPR004808">
    <property type="entry name" value="AP_endonuc_1"/>
</dbReference>
<feature type="site" description="Important for catalytic activity" evidence="11">
    <location>
        <position position="295"/>
    </location>
</feature>
<evidence type="ECO:0000256" key="3">
    <source>
        <dbReference type="ARBA" id="ARBA00022723"/>
    </source>
</evidence>
<gene>
    <name evidence="16" type="primary">LOC113793277</name>
</gene>
<evidence type="ECO:0000256" key="7">
    <source>
        <dbReference type="ARBA" id="ARBA00022842"/>
    </source>
</evidence>
<keyword evidence="5" id="KW-0378">Hydrolase</keyword>
<feature type="active site" description="Proton donor/acceptor" evidence="9">
    <location>
        <position position="225"/>
    </location>
</feature>
<comment type="cofactor">
    <cofactor evidence="10 13">
        <name>Mg(2+)</name>
        <dbReference type="ChEBI" id="CHEBI:18420"/>
    </cofactor>
    <cofactor evidence="10 13">
        <name>Mn(2+)</name>
        <dbReference type="ChEBI" id="CHEBI:29035"/>
    </cofactor>
    <text evidence="10 13">Probably binds two magnesium or manganese ions per subunit.</text>
</comment>
<dbReference type="GO" id="GO:0005634">
    <property type="term" value="C:nucleus"/>
    <property type="evidence" value="ECO:0007669"/>
    <property type="project" value="TreeGrafter"/>
</dbReference>
<dbReference type="InterPro" id="IPR036691">
    <property type="entry name" value="Endo/exonu/phosph_ase_sf"/>
</dbReference>
<dbReference type="PANTHER" id="PTHR22748">
    <property type="entry name" value="AP ENDONUCLEASE"/>
    <property type="match status" value="1"/>
</dbReference>
<evidence type="ECO:0000256" key="13">
    <source>
        <dbReference type="RuleBase" id="RU362131"/>
    </source>
</evidence>
<dbReference type="AlphaFoldDB" id="A0A6P6Y1X3"/>
<dbReference type="PROSITE" id="PS51435">
    <property type="entry name" value="AP_NUCLEASE_F1_4"/>
    <property type="match status" value="1"/>
</dbReference>
<evidence type="ECO:0000313" key="16">
    <source>
        <dbReference type="RefSeq" id="XP_027199091.1"/>
    </source>
</evidence>
<dbReference type="InterPro" id="IPR005135">
    <property type="entry name" value="Endo/exonuclease/phosphatase"/>
</dbReference>
<dbReference type="GO" id="GO:0006284">
    <property type="term" value="P:base-excision repair"/>
    <property type="evidence" value="ECO:0007669"/>
    <property type="project" value="TreeGrafter"/>
</dbReference>
<keyword evidence="8" id="KW-0539">Nucleus</keyword>
<evidence type="ECO:0000256" key="2">
    <source>
        <dbReference type="ARBA" id="ARBA00007092"/>
    </source>
</evidence>
<dbReference type="OMA" id="YTVWNTL"/>
<dbReference type="Proteomes" id="UP000515146">
    <property type="component" value="Unplaced"/>
</dbReference>
<feature type="binding site" evidence="10">
    <location>
        <position position="320"/>
    </location>
    <ligand>
        <name>Mg(2+)</name>
        <dbReference type="ChEBI" id="CHEBI:18420"/>
        <label>1</label>
    </ligand>
</feature>
<organism evidence="15 16">
    <name type="scientific">Dermatophagoides pteronyssinus</name>
    <name type="common">European house dust mite</name>
    <dbReference type="NCBI Taxonomy" id="6956"/>
    <lineage>
        <taxon>Eukaryota</taxon>
        <taxon>Metazoa</taxon>
        <taxon>Ecdysozoa</taxon>
        <taxon>Arthropoda</taxon>
        <taxon>Chelicerata</taxon>
        <taxon>Arachnida</taxon>
        <taxon>Acari</taxon>
        <taxon>Acariformes</taxon>
        <taxon>Sarcoptiformes</taxon>
        <taxon>Astigmata</taxon>
        <taxon>Psoroptidia</taxon>
        <taxon>Analgoidea</taxon>
        <taxon>Pyroglyphidae</taxon>
        <taxon>Dermatophagoidinae</taxon>
        <taxon>Dermatophagoides</taxon>
    </lineage>
</organism>
<feature type="binding site" evidence="10">
    <location>
        <position position="225"/>
    </location>
    <ligand>
        <name>Mg(2+)</name>
        <dbReference type="ChEBI" id="CHEBI:18420"/>
        <label>1</label>
    </ligand>
</feature>
<feature type="binding site" evidence="10">
    <location>
        <position position="42"/>
    </location>
    <ligand>
        <name>Mg(2+)</name>
        <dbReference type="ChEBI" id="CHEBI:18420"/>
        <label>1</label>
    </ligand>
</feature>
<dbReference type="GO" id="GO:0008270">
    <property type="term" value="F:zinc ion binding"/>
    <property type="evidence" value="ECO:0007669"/>
    <property type="project" value="UniProtKB-KW"/>
</dbReference>
<dbReference type="EC" id="3.1.-.-" evidence="13"/>
<proteinExistence type="inferred from homology"/>
<accession>A0A6P6Y1X3</accession>
<keyword evidence="3 10" id="KW-0479">Metal-binding</keyword>
<dbReference type="GO" id="GO:0003677">
    <property type="term" value="F:DNA binding"/>
    <property type="evidence" value="ECO:0007669"/>
    <property type="project" value="InterPro"/>
</dbReference>
<reference evidence="16" key="1">
    <citation type="submission" date="2025-08" db="UniProtKB">
        <authorList>
            <consortium name="RefSeq"/>
        </authorList>
    </citation>
    <scope>IDENTIFICATION</scope>
    <source>
        <strain evidence="16">Airmid</strain>
    </source>
</reference>
<evidence type="ECO:0000259" key="14">
    <source>
        <dbReference type="PROSITE" id="PS51999"/>
    </source>
</evidence>
<dbReference type="SUPFAM" id="SSF56219">
    <property type="entry name" value="DNase I-like"/>
    <property type="match status" value="1"/>
</dbReference>
<feature type="binding site" evidence="10">
    <location>
        <position position="321"/>
    </location>
    <ligand>
        <name>Mg(2+)</name>
        <dbReference type="ChEBI" id="CHEBI:18420"/>
        <label>1</label>
    </ligand>
</feature>
<evidence type="ECO:0000256" key="4">
    <source>
        <dbReference type="ARBA" id="ARBA00022771"/>
    </source>
</evidence>
<feature type="site" description="Interaction with DNA substrate" evidence="11">
    <location>
        <position position="321"/>
    </location>
</feature>
<dbReference type="PANTHER" id="PTHR22748:SF4">
    <property type="entry name" value="DNA-(APURINIC OR APYRIMIDINIC SITE) ENDONUCLEASE 2"/>
    <property type="match status" value="1"/>
</dbReference>
<evidence type="ECO:0000256" key="1">
    <source>
        <dbReference type="ARBA" id="ARBA00000493"/>
    </source>
</evidence>
<dbReference type="OrthoDB" id="498125at2759"/>
<feature type="domain" description="GRF-type" evidence="14">
    <location>
        <begin position="460"/>
        <end position="508"/>
    </location>
</feature>
<dbReference type="NCBIfam" id="TIGR00633">
    <property type="entry name" value="xth"/>
    <property type="match status" value="1"/>
</dbReference>
<feature type="site" description="Transition state stabilizer" evidence="11">
    <location>
        <position position="227"/>
    </location>
</feature>
<dbReference type="Gene3D" id="3.60.10.10">
    <property type="entry name" value="Endonuclease/exonuclease/phosphatase"/>
    <property type="match status" value="1"/>
</dbReference>
<dbReference type="Pfam" id="PF06839">
    <property type="entry name" value="Zn_ribbon_GRF"/>
    <property type="match status" value="1"/>
</dbReference>
<keyword evidence="15" id="KW-1185">Reference proteome</keyword>
<evidence type="ECO:0000256" key="11">
    <source>
        <dbReference type="PIRSR" id="PIRSR604808-3"/>
    </source>
</evidence>
<feature type="active site" evidence="9">
    <location>
        <position position="181"/>
    </location>
</feature>
<evidence type="ECO:0000256" key="8">
    <source>
        <dbReference type="ARBA" id="ARBA00023242"/>
    </source>
</evidence>
<evidence type="ECO:0000256" key="12">
    <source>
        <dbReference type="PROSITE-ProRule" id="PRU01343"/>
    </source>
</evidence>